<dbReference type="InterPro" id="IPR052165">
    <property type="entry name" value="Membrane_assoc_protease"/>
</dbReference>
<dbReference type="SUPFAM" id="SSF141322">
    <property type="entry name" value="NfeD domain-like"/>
    <property type="match status" value="1"/>
</dbReference>
<gene>
    <name evidence="7" type="ORF">BO225_09690</name>
</gene>
<evidence type="ECO:0000256" key="2">
    <source>
        <dbReference type="ARBA" id="ARBA00022692"/>
    </source>
</evidence>
<evidence type="ECO:0000256" key="3">
    <source>
        <dbReference type="ARBA" id="ARBA00022989"/>
    </source>
</evidence>
<evidence type="ECO:0000259" key="6">
    <source>
        <dbReference type="Pfam" id="PF01957"/>
    </source>
</evidence>
<dbReference type="InterPro" id="IPR012340">
    <property type="entry name" value="NA-bd_OB-fold"/>
</dbReference>
<comment type="caution">
    <text evidence="7">The sequence shown here is derived from an EMBL/GenBank/DDBJ whole genome shotgun (WGS) entry which is preliminary data.</text>
</comment>
<comment type="subcellular location">
    <subcellularLocation>
        <location evidence="1">Membrane</location>
        <topology evidence="1">Multi-pass membrane protein</topology>
    </subcellularLocation>
</comment>
<keyword evidence="2 5" id="KW-0812">Transmembrane</keyword>
<dbReference type="Proteomes" id="UP000186705">
    <property type="component" value="Unassembled WGS sequence"/>
</dbReference>
<evidence type="ECO:0000256" key="5">
    <source>
        <dbReference type="SAM" id="Phobius"/>
    </source>
</evidence>
<evidence type="ECO:0000256" key="1">
    <source>
        <dbReference type="ARBA" id="ARBA00004141"/>
    </source>
</evidence>
<reference evidence="7 8" key="1">
    <citation type="submission" date="2016-11" db="EMBL/GenBank/DDBJ databases">
        <title>Description of two novel members of the family Erysipelotrichaceae: Ileibacterium lipovorans gen. nov., sp. nov. and Dubosiella newyorkensis, gen. nov., sp. nov.</title>
        <authorList>
            <person name="Cox L.M."/>
            <person name="Sohn J."/>
            <person name="Tyrrell K.L."/>
            <person name="Citron D.M."/>
            <person name="Lawson P.A."/>
            <person name="Patel N.B."/>
            <person name="Iizumi T."/>
            <person name="Perez-Perez G.I."/>
            <person name="Goldstein E.J."/>
            <person name="Blaser M.J."/>
        </authorList>
    </citation>
    <scope>NUCLEOTIDE SEQUENCE [LARGE SCALE GENOMIC DNA]</scope>
    <source>
        <strain evidence="7 8">NYU-BL-A4</strain>
    </source>
</reference>
<dbReference type="STRING" id="1862672.BO225_09690"/>
<sequence length="144" mass="15646">MNAVWIWLGIALVALVLEILTPSALVSIWFCVGALIGALLALCKTSFEIQIVGFFIVSIVSMLVVRPIASRYLRGNIVPTNADRMIGQVGTLTKSIEDGHWGEVYILSTYWSATSCSNEPIKKGSKVKVCSIEGAKLVVEPLHK</sequence>
<accession>A0A1U7NKM1</accession>
<keyword evidence="4 5" id="KW-0472">Membrane</keyword>
<evidence type="ECO:0000313" key="8">
    <source>
        <dbReference type="Proteomes" id="UP000186705"/>
    </source>
</evidence>
<dbReference type="Pfam" id="PF01957">
    <property type="entry name" value="NfeD"/>
    <property type="match status" value="1"/>
</dbReference>
<proteinExistence type="predicted"/>
<evidence type="ECO:0000256" key="4">
    <source>
        <dbReference type="ARBA" id="ARBA00023136"/>
    </source>
</evidence>
<organism evidence="7 8">
    <name type="scientific">Dubosiella newyorkensis</name>
    <dbReference type="NCBI Taxonomy" id="1862672"/>
    <lineage>
        <taxon>Bacteria</taxon>
        <taxon>Bacillati</taxon>
        <taxon>Bacillota</taxon>
        <taxon>Erysipelotrichia</taxon>
        <taxon>Erysipelotrichales</taxon>
        <taxon>Erysipelotrichaceae</taxon>
        <taxon>Dubosiella</taxon>
    </lineage>
</organism>
<dbReference type="Gene3D" id="2.40.50.140">
    <property type="entry name" value="Nucleic acid-binding proteins"/>
    <property type="match status" value="1"/>
</dbReference>
<keyword evidence="8" id="KW-1185">Reference proteome</keyword>
<keyword evidence="3 5" id="KW-1133">Transmembrane helix</keyword>
<feature type="transmembrane region" description="Helical" evidence="5">
    <location>
        <begin position="6"/>
        <end position="39"/>
    </location>
</feature>
<protein>
    <recommendedName>
        <fullName evidence="6">NfeD-like C-terminal domain-containing protein</fullName>
    </recommendedName>
</protein>
<dbReference type="GO" id="GO:0005886">
    <property type="term" value="C:plasma membrane"/>
    <property type="evidence" value="ECO:0007669"/>
    <property type="project" value="TreeGrafter"/>
</dbReference>
<dbReference type="PANTHER" id="PTHR33507">
    <property type="entry name" value="INNER MEMBRANE PROTEIN YBBJ"/>
    <property type="match status" value="1"/>
</dbReference>
<dbReference type="AlphaFoldDB" id="A0A1U7NKM1"/>
<dbReference type="EMBL" id="MPKA01000093">
    <property type="protein sequence ID" value="OLU44884.1"/>
    <property type="molecule type" value="Genomic_DNA"/>
</dbReference>
<dbReference type="InterPro" id="IPR002810">
    <property type="entry name" value="NfeD-like_C"/>
</dbReference>
<feature type="domain" description="NfeD-like C-terminal" evidence="6">
    <location>
        <begin position="82"/>
        <end position="141"/>
    </location>
</feature>
<dbReference type="PANTHER" id="PTHR33507:SF3">
    <property type="entry name" value="INNER MEMBRANE PROTEIN YBBJ"/>
    <property type="match status" value="1"/>
</dbReference>
<feature type="transmembrane region" description="Helical" evidence="5">
    <location>
        <begin position="51"/>
        <end position="69"/>
    </location>
</feature>
<name>A0A1U7NKM1_9FIRM</name>
<evidence type="ECO:0000313" key="7">
    <source>
        <dbReference type="EMBL" id="OLU44884.1"/>
    </source>
</evidence>